<dbReference type="EMBL" id="AYLO01000119">
    <property type="protein sequence ID" value="ESS69823.1"/>
    <property type="molecule type" value="Genomic_DNA"/>
</dbReference>
<dbReference type="STRING" id="1116472.MGMO_128c00190"/>
<keyword evidence="1" id="KW-1133">Transmembrane helix</keyword>
<dbReference type="Gene3D" id="3.40.250.10">
    <property type="entry name" value="Rhodanese-like domain"/>
    <property type="match status" value="1"/>
</dbReference>
<dbReference type="AlphaFoldDB" id="V5BZ43"/>
<reference evidence="3 4" key="1">
    <citation type="journal article" date="2013" name="Genome Announc.">
        <title>Draft Genome Sequence of the Methanotrophic Gammaproteobacterium Methyloglobulus morosus DSM 22980 Strain KoM1.</title>
        <authorList>
            <person name="Poehlein A."/>
            <person name="Deutzmann J.S."/>
            <person name="Daniel R."/>
            <person name="Simeonova D.D."/>
        </authorList>
    </citation>
    <scope>NUCLEOTIDE SEQUENCE [LARGE SCALE GENOMIC DNA]</scope>
    <source>
        <strain evidence="3 4">KoM1</strain>
    </source>
</reference>
<dbReference type="SUPFAM" id="SSF52821">
    <property type="entry name" value="Rhodanese/Cell cycle control phosphatase"/>
    <property type="match status" value="1"/>
</dbReference>
<dbReference type="RefSeq" id="WP_023495983.1">
    <property type="nucleotide sequence ID" value="NZ_AYLO01000119.1"/>
</dbReference>
<organism evidence="3 4">
    <name type="scientific">Methyloglobulus morosus KoM1</name>
    <dbReference type="NCBI Taxonomy" id="1116472"/>
    <lineage>
        <taxon>Bacteria</taxon>
        <taxon>Pseudomonadati</taxon>
        <taxon>Pseudomonadota</taxon>
        <taxon>Gammaproteobacteria</taxon>
        <taxon>Methylococcales</taxon>
        <taxon>Methylococcaceae</taxon>
        <taxon>Methyloglobulus</taxon>
    </lineage>
</organism>
<gene>
    <name evidence="3" type="ORF">MGMO_128c00190</name>
</gene>
<dbReference type="PANTHER" id="PTHR43031">
    <property type="entry name" value="FAD-DEPENDENT OXIDOREDUCTASE"/>
    <property type="match status" value="1"/>
</dbReference>
<dbReference type="CDD" id="cd00158">
    <property type="entry name" value="RHOD"/>
    <property type="match status" value="1"/>
</dbReference>
<dbReference type="InterPro" id="IPR001763">
    <property type="entry name" value="Rhodanese-like_dom"/>
</dbReference>
<name>V5BZ43_9GAMM</name>
<evidence type="ECO:0000313" key="4">
    <source>
        <dbReference type="Proteomes" id="UP000017842"/>
    </source>
</evidence>
<dbReference type="eggNOG" id="COG0607">
    <property type="taxonomic scope" value="Bacteria"/>
</dbReference>
<dbReference type="OrthoDB" id="9808735at2"/>
<evidence type="ECO:0000313" key="3">
    <source>
        <dbReference type="EMBL" id="ESS69823.1"/>
    </source>
</evidence>
<dbReference type="Pfam" id="PF00581">
    <property type="entry name" value="Rhodanese"/>
    <property type="match status" value="1"/>
</dbReference>
<dbReference type="InterPro" id="IPR050229">
    <property type="entry name" value="GlpE_sulfurtransferase"/>
</dbReference>
<keyword evidence="1" id="KW-0812">Transmembrane</keyword>
<feature type="domain" description="Rhodanese" evidence="2">
    <location>
        <begin position="58"/>
        <end position="148"/>
    </location>
</feature>
<feature type="transmembrane region" description="Helical" evidence="1">
    <location>
        <begin position="12"/>
        <end position="34"/>
    </location>
</feature>
<dbReference type="SMART" id="SM00450">
    <property type="entry name" value="RHOD"/>
    <property type="match status" value="1"/>
</dbReference>
<dbReference type="PANTHER" id="PTHR43031:SF18">
    <property type="entry name" value="RHODANESE-RELATED SULFURTRANSFERASES"/>
    <property type="match status" value="1"/>
</dbReference>
<keyword evidence="4" id="KW-1185">Reference proteome</keyword>
<evidence type="ECO:0000259" key="2">
    <source>
        <dbReference type="PROSITE" id="PS50206"/>
    </source>
</evidence>
<evidence type="ECO:0000256" key="1">
    <source>
        <dbReference type="SAM" id="Phobius"/>
    </source>
</evidence>
<dbReference type="PROSITE" id="PS50206">
    <property type="entry name" value="RHODANESE_3"/>
    <property type="match status" value="1"/>
</dbReference>
<keyword evidence="1" id="KW-0472">Membrane</keyword>
<protein>
    <submittedName>
        <fullName evidence="3">Rhodanese-like protein</fullName>
    </submittedName>
</protein>
<sequence>MPSTETFTPERLIEFILNHYILALALVVVTYLLIQELFDSALKKFGFVSPLLAVTKMNDGNTVVIDVREYDEFNKGHIESAVNLPLSKIKDHTASLEAYKNNQVLIICQEGTRSSSAGKIITKAGLKDVFVITGGMQAWQEDYKLPIKVNQKNKAAV</sequence>
<dbReference type="InterPro" id="IPR036873">
    <property type="entry name" value="Rhodanese-like_dom_sf"/>
</dbReference>
<proteinExistence type="predicted"/>
<accession>V5BZ43</accession>
<dbReference type="Proteomes" id="UP000017842">
    <property type="component" value="Unassembled WGS sequence"/>
</dbReference>
<comment type="caution">
    <text evidence="3">The sequence shown here is derived from an EMBL/GenBank/DDBJ whole genome shotgun (WGS) entry which is preliminary data.</text>
</comment>